<evidence type="ECO:0000313" key="4">
    <source>
        <dbReference type="EMBL" id="SEM46527.1"/>
    </source>
</evidence>
<dbReference type="Proteomes" id="UP000199206">
    <property type="component" value="Unassembled WGS sequence"/>
</dbReference>
<dbReference type="InterPro" id="IPR018188">
    <property type="entry name" value="RNase_T2_His_AS_1"/>
</dbReference>
<keyword evidence="5" id="KW-1185">Reference proteome</keyword>
<dbReference type="GO" id="GO:0006401">
    <property type="term" value="P:RNA catabolic process"/>
    <property type="evidence" value="ECO:0007669"/>
    <property type="project" value="UniProtKB-ARBA"/>
</dbReference>
<dbReference type="PANTHER" id="PTHR11240:SF22">
    <property type="entry name" value="RIBONUCLEASE T2"/>
    <property type="match status" value="1"/>
</dbReference>
<organism evidence="4 5">
    <name type="scientific">Sphingomonas gellani</name>
    <dbReference type="NCBI Taxonomy" id="1166340"/>
    <lineage>
        <taxon>Bacteria</taxon>
        <taxon>Pseudomonadati</taxon>
        <taxon>Pseudomonadota</taxon>
        <taxon>Alphaproteobacteria</taxon>
        <taxon>Sphingomonadales</taxon>
        <taxon>Sphingomonadaceae</taxon>
        <taxon>Sphingomonas</taxon>
    </lineage>
</organism>
<dbReference type="InterPro" id="IPR033130">
    <property type="entry name" value="RNase_T2_His_AS_2"/>
</dbReference>
<dbReference type="SUPFAM" id="SSF55895">
    <property type="entry name" value="Ribonuclease Rh-like"/>
    <property type="match status" value="1"/>
</dbReference>
<dbReference type="GO" id="GO:0003723">
    <property type="term" value="F:RNA binding"/>
    <property type="evidence" value="ECO:0007669"/>
    <property type="project" value="InterPro"/>
</dbReference>
<dbReference type="Gene3D" id="3.90.730.10">
    <property type="entry name" value="Ribonuclease T2-like"/>
    <property type="match status" value="1"/>
</dbReference>
<dbReference type="RefSeq" id="WP_093663695.1">
    <property type="nucleotide sequence ID" value="NZ_FOCF01000001.1"/>
</dbReference>
<feature type="signal peptide" evidence="3">
    <location>
        <begin position="1"/>
        <end position="18"/>
    </location>
</feature>
<dbReference type="STRING" id="1166340.SAMN05192583_0302"/>
<dbReference type="GO" id="GO:0033897">
    <property type="term" value="F:ribonuclease T2 activity"/>
    <property type="evidence" value="ECO:0007669"/>
    <property type="project" value="InterPro"/>
</dbReference>
<keyword evidence="3" id="KW-0732">Signal</keyword>
<accession>A0A1H7YMI6</accession>
<dbReference type="AlphaFoldDB" id="A0A1H7YMI6"/>
<dbReference type="PANTHER" id="PTHR11240">
    <property type="entry name" value="RIBONUCLEASE T2"/>
    <property type="match status" value="1"/>
</dbReference>
<feature type="chain" id="PRO_5011434401" evidence="3">
    <location>
        <begin position="19"/>
        <end position="237"/>
    </location>
</feature>
<sequence>MKRMILTGVVALSLPVAAQGQAYRCSVPATVERPRPDLPSADQPSRVLPIGSYTLAVTWAPEYCRGHARQPSARFQCGGGNRFGFTLHGLWPDGVGKDWPQYCKSTPILPRAVIRANMCATPSAQLLQHEWSKHGTCMPGVRPAAYFQRSTGLYARLRYPDMDALSRGAITAGGLARAVAAANPGMSADMMRITANRHGWLDEIWFCLDKQFRYTRCPVHQGGLDPAASIKIWRGAR</sequence>
<dbReference type="EMBL" id="FOCF01000001">
    <property type="protein sequence ID" value="SEM46527.1"/>
    <property type="molecule type" value="Genomic_DNA"/>
</dbReference>
<reference evidence="5" key="1">
    <citation type="submission" date="2016-10" db="EMBL/GenBank/DDBJ databases">
        <authorList>
            <person name="Varghese N."/>
            <person name="Submissions S."/>
        </authorList>
    </citation>
    <scope>NUCLEOTIDE SEQUENCE [LARGE SCALE GENOMIC DNA]</scope>
    <source>
        <strain evidence="5">S6-262</strain>
    </source>
</reference>
<proteinExistence type="inferred from homology"/>
<dbReference type="InterPro" id="IPR036430">
    <property type="entry name" value="RNase_T2-like_sf"/>
</dbReference>
<evidence type="ECO:0000256" key="2">
    <source>
        <dbReference type="RuleBase" id="RU004328"/>
    </source>
</evidence>
<evidence type="ECO:0000256" key="1">
    <source>
        <dbReference type="ARBA" id="ARBA00007469"/>
    </source>
</evidence>
<gene>
    <name evidence="4" type="ORF">SAMN05192583_0302</name>
</gene>
<dbReference type="OrthoDB" id="4720638at2"/>
<comment type="similarity">
    <text evidence="1 2">Belongs to the RNase T2 family.</text>
</comment>
<dbReference type="PROSITE" id="PS00530">
    <property type="entry name" value="RNASE_T2_1"/>
    <property type="match status" value="1"/>
</dbReference>
<dbReference type="PROSITE" id="PS00531">
    <property type="entry name" value="RNASE_T2_2"/>
    <property type="match status" value="1"/>
</dbReference>
<dbReference type="Pfam" id="PF00445">
    <property type="entry name" value="Ribonuclease_T2"/>
    <property type="match status" value="1"/>
</dbReference>
<evidence type="ECO:0000313" key="5">
    <source>
        <dbReference type="Proteomes" id="UP000199206"/>
    </source>
</evidence>
<evidence type="ECO:0000256" key="3">
    <source>
        <dbReference type="SAM" id="SignalP"/>
    </source>
</evidence>
<name>A0A1H7YMI6_9SPHN</name>
<dbReference type="InterPro" id="IPR001568">
    <property type="entry name" value="RNase_T2-like"/>
</dbReference>
<protein>
    <submittedName>
        <fullName evidence="4">Ribonuclease T2</fullName>
    </submittedName>
</protein>